<evidence type="ECO:0000313" key="5">
    <source>
        <dbReference type="EMBL" id="AVM42113.1"/>
    </source>
</evidence>
<dbReference type="Gene3D" id="3.90.550.10">
    <property type="entry name" value="Spore Coat Polysaccharide Biosynthesis Protein SpsA, Chain A"/>
    <property type="match status" value="1"/>
</dbReference>
<dbReference type="PANTHER" id="PTHR43523:SF6">
    <property type="entry name" value="GLYCOGEN BIOSYNTHESIS PROTEIN GLGD"/>
    <property type="match status" value="1"/>
</dbReference>
<name>A0A2S0KM50_9FIRM</name>
<dbReference type="SUPFAM" id="SSF53448">
    <property type="entry name" value="Nucleotide-diphospho-sugar transferases"/>
    <property type="match status" value="1"/>
</dbReference>
<dbReference type="InterPro" id="IPR011832">
    <property type="entry name" value="GlgDAde_trans"/>
</dbReference>
<dbReference type="Proteomes" id="UP000237947">
    <property type="component" value="Chromosome"/>
</dbReference>
<dbReference type="NCBIfam" id="TIGR02092">
    <property type="entry name" value="glgD"/>
    <property type="match status" value="1"/>
</dbReference>
<dbReference type="AlphaFoldDB" id="A0A2S0KM50"/>
<dbReference type="InterPro" id="IPR011831">
    <property type="entry name" value="ADP-Glc_PPase"/>
</dbReference>
<organism evidence="5 6">
    <name type="scientific">Fastidiosipila sanguinis</name>
    <dbReference type="NCBI Taxonomy" id="236753"/>
    <lineage>
        <taxon>Bacteria</taxon>
        <taxon>Bacillati</taxon>
        <taxon>Bacillota</taxon>
        <taxon>Clostridia</taxon>
        <taxon>Eubacteriales</taxon>
        <taxon>Oscillospiraceae</taxon>
        <taxon>Fastidiosipila</taxon>
    </lineage>
</organism>
<reference evidence="6" key="1">
    <citation type="submission" date="2018-02" db="EMBL/GenBank/DDBJ databases">
        <authorList>
            <person name="Holder M.E."/>
            <person name="Ajami N.J."/>
            <person name="Petrosino J.F."/>
        </authorList>
    </citation>
    <scope>NUCLEOTIDE SEQUENCE [LARGE SCALE GENOMIC DNA]</scope>
    <source>
        <strain evidence="6">CCUG 47711</strain>
    </source>
</reference>
<dbReference type="CDD" id="cd02508">
    <property type="entry name" value="ADP_Glucose_PP"/>
    <property type="match status" value="1"/>
</dbReference>
<dbReference type="PANTHER" id="PTHR43523">
    <property type="entry name" value="GLUCOSE-1-PHOSPHATE ADENYLYLTRANSFERASE-RELATED"/>
    <property type="match status" value="1"/>
</dbReference>
<dbReference type="InterPro" id="IPR029044">
    <property type="entry name" value="Nucleotide-diphossugar_trans"/>
</dbReference>
<dbReference type="InterPro" id="IPR005835">
    <property type="entry name" value="NTP_transferase_dom"/>
</dbReference>
<dbReference type="RefSeq" id="WP_106012099.1">
    <property type="nucleotide sequence ID" value="NZ_CP027226.1"/>
</dbReference>
<dbReference type="EMBL" id="CP027226">
    <property type="protein sequence ID" value="AVM42113.1"/>
    <property type="molecule type" value="Genomic_DNA"/>
</dbReference>
<comment type="similarity">
    <text evidence="1">Belongs to the bacterial/plant glucose-1-phosphate adenylyltransferase family.</text>
</comment>
<evidence type="ECO:0000256" key="1">
    <source>
        <dbReference type="ARBA" id="ARBA00010443"/>
    </source>
</evidence>
<dbReference type="Pfam" id="PF24894">
    <property type="entry name" value="Hexapep_GlmU"/>
    <property type="match status" value="1"/>
</dbReference>
<keyword evidence="5" id="KW-0548">Nucleotidyltransferase</keyword>
<keyword evidence="2" id="KW-0320">Glycogen biosynthesis</keyword>
<protein>
    <submittedName>
        <fullName evidence="5">Glucose-1-phosphate adenylyltransferase subunit GlgD</fullName>
    </submittedName>
</protein>
<dbReference type="OrthoDB" id="9801810at2"/>
<dbReference type="Pfam" id="PF00483">
    <property type="entry name" value="NTP_transferase"/>
    <property type="match status" value="1"/>
</dbReference>
<sequence length="367" mass="40854">MFLDAAGLILADDRRLHLSELTRLRAFAAVPFAGRFRLIDFALSNLVNSGITRVGVATSNKYKSLMDHLGTGSDWDLDRRTQGLHILPPYLASDNYYDEGDDLKGALDFLLTSRNEYIVVTTANNIYSADYSKYFLKHEESGADVSVLFNREVPNDGINLVLDIDENDKVTELYVNPQDRSVTANSIGVVILKKSLLENIVSNAISRGIPRLTLDLILRKYNELDIRAFEYTGTVLRINTVQSYFEASMKILDKQINKDIFWTENLVYTKVKDEAPAFISAEAKVENSLVSDGCLVEGSVKDTVLFRSTDVGEGSYLENCVIMQGSKIGKNVKLKNVILDKDCVIKDGTELQGEENYPVVIGKGAIV</sequence>
<proteinExistence type="inferred from homology"/>
<dbReference type="SUPFAM" id="SSF51161">
    <property type="entry name" value="Trimeric LpxA-like enzymes"/>
    <property type="match status" value="1"/>
</dbReference>
<evidence type="ECO:0000259" key="4">
    <source>
        <dbReference type="Pfam" id="PF24894"/>
    </source>
</evidence>
<evidence type="ECO:0000256" key="2">
    <source>
        <dbReference type="ARBA" id="ARBA00023056"/>
    </source>
</evidence>
<keyword evidence="5" id="KW-0808">Transferase</keyword>
<feature type="domain" description="Glucose-1-phosphate adenylyltransferase/Bifunctional protein GlmU-like C-terminal hexapeptide" evidence="4">
    <location>
        <begin position="282"/>
        <end position="351"/>
    </location>
</feature>
<feature type="domain" description="Nucleotidyl transferase" evidence="3">
    <location>
        <begin position="17"/>
        <end position="252"/>
    </location>
</feature>
<dbReference type="CDD" id="cd04651">
    <property type="entry name" value="LbH_G1P_AT_C"/>
    <property type="match status" value="1"/>
</dbReference>
<evidence type="ECO:0000313" key="6">
    <source>
        <dbReference type="Proteomes" id="UP000237947"/>
    </source>
</evidence>
<accession>A0A2S0KM50</accession>
<dbReference type="InterPro" id="IPR056818">
    <property type="entry name" value="GlmU/GlgC-like_hexapep"/>
</dbReference>
<dbReference type="GO" id="GO:0005978">
    <property type="term" value="P:glycogen biosynthetic process"/>
    <property type="evidence" value="ECO:0007669"/>
    <property type="project" value="UniProtKB-KW"/>
</dbReference>
<gene>
    <name evidence="5" type="primary">glgD</name>
    <name evidence="5" type="ORF">C5Q98_02190</name>
</gene>
<dbReference type="Gene3D" id="2.160.10.10">
    <property type="entry name" value="Hexapeptide repeat proteins"/>
    <property type="match status" value="1"/>
</dbReference>
<dbReference type="KEGG" id="fsa:C5Q98_02190"/>
<dbReference type="InterPro" id="IPR011004">
    <property type="entry name" value="Trimer_LpxA-like_sf"/>
</dbReference>
<keyword evidence="6" id="KW-1185">Reference proteome</keyword>
<evidence type="ECO:0000259" key="3">
    <source>
        <dbReference type="Pfam" id="PF00483"/>
    </source>
</evidence>
<dbReference type="GO" id="GO:0008878">
    <property type="term" value="F:glucose-1-phosphate adenylyltransferase activity"/>
    <property type="evidence" value="ECO:0007669"/>
    <property type="project" value="InterPro"/>
</dbReference>